<organism evidence="4 5">
    <name type="scientific">Aporhodopirellula aestuarii</name>
    <dbReference type="NCBI Taxonomy" id="2950107"/>
    <lineage>
        <taxon>Bacteria</taxon>
        <taxon>Pseudomonadati</taxon>
        <taxon>Planctomycetota</taxon>
        <taxon>Planctomycetia</taxon>
        <taxon>Pirellulales</taxon>
        <taxon>Pirellulaceae</taxon>
        <taxon>Aporhodopirellula</taxon>
    </lineage>
</organism>
<dbReference type="PANTHER" id="PTHR42693">
    <property type="entry name" value="ARYLSULFATASE FAMILY MEMBER"/>
    <property type="match status" value="1"/>
</dbReference>
<dbReference type="InterPro" id="IPR050738">
    <property type="entry name" value="Sulfatase"/>
</dbReference>
<dbReference type="PANTHER" id="PTHR42693:SF53">
    <property type="entry name" value="ENDO-4-O-SULFATASE"/>
    <property type="match status" value="1"/>
</dbReference>
<accession>A0ABT0TYZ5</accession>
<comment type="similarity">
    <text evidence="1">Belongs to the sulfatase family.</text>
</comment>
<dbReference type="InterPro" id="IPR000917">
    <property type="entry name" value="Sulfatase_N"/>
</dbReference>
<dbReference type="Gene3D" id="3.40.720.10">
    <property type="entry name" value="Alkaline Phosphatase, subunit A"/>
    <property type="match status" value="1"/>
</dbReference>
<dbReference type="RefSeq" id="WP_250927471.1">
    <property type="nucleotide sequence ID" value="NZ_JAMQBK010000013.1"/>
</dbReference>
<reference evidence="4 5" key="1">
    <citation type="journal article" date="2022" name="Syst. Appl. Microbiol.">
        <title>Rhodopirellula aestuarii sp. nov., a novel member of the genus Rhodopirellula isolated from brackish sediments collected in the Tagus River estuary, Portugal.</title>
        <authorList>
            <person name="Vitorino I.R."/>
            <person name="Klimek D."/>
            <person name="Calusinska M."/>
            <person name="Lobo-da-Cunha A."/>
            <person name="Vasconcelos V."/>
            <person name="Lage O.M."/>
        </authorList>
    </citation>
    <scope>NUCLEOTIDE SEQUENCE [LARGE SCALE GENOMIC DNA]</scope>
    <source>
        <strain evidence="4 5">ICT_H3.1</strain>
    </source>
</reference>
<evidence type="ECO:0000313" key="4">
    <source>
        <dbReference type="EMBL" id="MCM2369801.1"/>
    </source>
</evidence>
<protein>
    <submittedName>
        <fullName evidence="4">Arylsulfatase</fullName>
    </submittedName>
</protein>
<dbReference type="CDD" id="cd16146">
    <property type="entry name" value="ARS_like"/>
    <property type="match status" value="1"/>
</dbReference>
<sequence>MKLAIYTLSLIVVAGIGIPAAEGMDGSRPNIVLVMTDDQGMGDLSCMGNEVVRTPKIDRFYAQSTRFTDFQVSPTCAPTRAAIMSGRAPFKNGVTHTIMQRERMALSTFTLPQALQTAGYKTGIFGKWHLGDEEAYLPGNRGFDEVLIHGSGGIGQVPLGDFPPNKENVYFDNVLLHNDTIVKTEGYCTDVFFQSGLAWINSQIEGGNPYFAYIALNAPHAPLVAPEKYTRRFIELGYDKGTAGRYGMIENIDDNFGRLMDKLTEWKALDNTLVIFMTDNGATHLSGTLNGKKVRHFNANLRGGKNSPNEGGTHVPAFWHWKGVLDEGVDVDALTAHVDLYPTFCELVGAELPADVQEFDGRSLLPLLNDPNAKWPDRELFVHCGRWPAGERDRFKFTKCGVRTQSWRLVNNSELYDIAADPSETTDVSGDHPEVMDRLRKAYDQWWESVIPMMVNEDLPKVRPEDQPLAIRYHKQNEEQGIPLWAPESIDNAN</sequence>
<keyword evidence="2" id="KW-0378">Hydrolase</keyword>
<evidence type="ECO:0000256" key="2">
    <source>
        <dbReference type="ARBA" id="ARBA00022801"/>
    </source>
</evidence>
<evidence type="ECO:0000256" key="1">
    <source>
        <dbReference type="ARBA" id="ARBA00008779"/>
    </source>
</evidence>
<proteinExistence type="inferred from homology"/>
<feature type="domain" description="Sulfatase N-terminal" evidence="3">
    <location>
        <begin position="29"/>
        <end position="349"/>
    </location>
</feature>
<dbReference type="Pfam" id="PF00884">
    <property type="entry name" value="Sulfatase"/>
    <property type="match status" value="1"/>
</dbReference>
<evidence type="ECO:0000259" key="3">
    <source>
        <dbReference type="Pfam" id="PF00884"/>
    </source>
</evidence>
<dbReference type="Proteomes" id="UP001202961">
    <property type="component" value="Unassembled WGS sequence"/>
</dbReference>
<comment type="caution">
    <text evidence="4">The sequence shown here is derived from an EMBL/GenBank/DDBJ whole genome shotgun (WGS) entry which is preliminary data.</text>
</comment>
<name>A0ABT0TYZ5_9BACT</name>
<evidence type="ECO:0000313" key="5">
    <source>
        <dbReference type="Proteomes" id="UP001202961"/>
    </source>
</evidence>
<dbReference type="SUPFAM" id="SSF53649">
    <property type="entry name" value="Alkaline phosphatase-like"/>
    <property type="match status" value="1"/>
</dbReference>
<keyword evidence="5" id="KW-1185">Reference proteome</keyword>
<gene>
    <name evidence="4" type="ORF">NB063_04115</name>
</gene>
<dbReference type="Gene3D" id="3.30.1120.10">
    <property type="match status" value="1"/>
</dbReference>
<dbReference type="InterPro" id="IPR017850">
    <property type="entry name" value="Alkaline_phosphatase_core_sf"/>
</dbReference>
<dbReference type="EMBL" id="JAMQBK010000013">
    <property type="protein sequence ID" value="MCM2369801.1"/>
    <property type="molecule type" value="Genomic_DNA"/>
</dbReference>